<keyword evidence="1" id="KW-0472">Membrane</keyword>
<comment type="caution">
    <text evidence="2">The sequence shown here is derived from an EMBL/GenBank/DDBJ whole genome shotgun (WGS) entry which is preliminary data.</text>
</comment>
<evidence type="ECO:0000256" key="1">
    <source>
        <dbReference type="SAM" id="Phobius"/>
    </source>
</evidence>
<dbReference type="EMBL" id="SLWS01000008">
    <property type="protein sequence ID" value="TCO55028.1"/>
    <property type="molecule type" value="Genomic_DNA"/>
</dbReference>
<dbReference type="Proteomes" id="UP000295680">
    <property type="component" value="Unassembled WGS sequence"/>
</dbReference>
<feature type="transmembrane region" description="Helical" evidence="1">
    <location>
        <begin position="149"/>
        <end position="166"/>
    </location>
</feature>
<keyword evidence="3" id="KW-1185">Reference proteome</keyword>
<reference evidence="2 3" key="1">
    <citation type="submission" date="2019-03" db="EMBL/GenBank/DDBJ databases">
        <title>Genomic Encyclopedia of Type Strains, Phase IV (KMG-IV): sequencing the most valuable type-strain genomes for metagenomic binning, comparative biology and taxonomic classification.</title>
        <authorList>
            <person name="Goeker M."/>
        </authorList>
    </citation>
    <scope>NUCLEOTIDE SEQUENCE [LARGE SCALE GENOMIC DNA]</scope>
    <source>
        <strain evidence="2 3">DSM 45934</strain>
    </source>
</reference>
<organism evidence="2 3">
    <name type="scientific">Actinocrispum wychmicini</name>
    <dbReference type="NCBI Taxonomy" id="1213861"/>
    <lineage>
        <taxon>Bacteria</taxon>
        <taxon>Bacillati</taxon>
        <taxon>Actinomycetota</taxon>
        <taxon>Actinomycetes</taxon>
        <taxon>Pseudonocardiales</taxon>
        <taxon>Pseudonocardiaceae</taxon>
        <taxon>Actinocrispum</taxon>
    </lineage>
</organism>
<dbReference type="InterPro" id="IPR046862">
    <property type="entry name" value="Rhomboid_2"/>
</dbReference>
<sequence length="240" mass="25756">MSTDLRRRANSSVNYRSKVTFVRRNPGTVAYLALLLAGSLVVFGILPDDAADDALRSVSTNLANVDWLFPLRLLASGLVADPSAYTLVLVLAGVIGSMGWLERRFGAARAFGIFLAVHIGVTLLTLLVVVVGVRTGFYPPAVRDDLDYGISYGAIGCAAAVTGFLPRWARVPAALVVLFVPFVAAEWYGWVPDFATIGHVLSALAGFVTSAVLVRRRTVHSHQSSWGNARTDTPVCTKTH</sequence>
<feature type="transmembrane region" description="Helical" evidence="1">
    <location>
        <begin position="28"/>
        <end position="46"/>
    </location>
</feature>
<dbReference type="Pfam" id="PF20401">
    <property type="entry name" value="Rhomboid_2"/>
    <property type="match status" value="1"/>
</dbReference>
<evidence type="ECO:0000313" key="3">
    <source>
        <dbReference type="Proteomes" id="UP000295680"/>
    </source>
</evidence>
<gene>
    <name evidence="2" type="ORF">EV192_108316</name>
</gene>
<feature type="transmembrane region" description="Helical" evidence="1">
    <location>
        <begin position="83"/>
        <end position="101"/>
    </location>
</feature>
<dbReference type="AlphaFoldDB" id="A0A4R2JE03"/>
<evidence type="ECO:0000313" key="2">
    <source>
        <dbReference type="EMBL" id="TCO55028.1"/>
    </source>
</evidence>
<feature type="transmembrane region" description="Helical" evidence="1">
    <location>
        <begin position="113"/>
        <end position="137"/>
    </location>
</feature>
<feature type="transmembrane region" description="Helical" evidence="1">
    <location>
        <begin position="173"/>
        <end position="190"/>
    </location>
</feature>
<feature type="transmembrane region" description="Helical" evidence="1">
    <location>
        <begin position="196"/>
        <end position="214"/>
    </location>
</feature>
<keyword evidence="1" id="KW-0812">Transmembrane</keyword>
<proteinExistence type="predicted"/>
<evidence type="ECO:0008006" key="4">
    <source>
        <dbReference type="Google" id="ProtNLM"/>
    </source>
</evidence>
<accession>A0A4R2JE03</accession>
<name>A0A4R2JE03_9PSEU</name>
<protein>
    <recommendedName>
        <fullName evidence="4">Membrane associated rhomboid family serine protease</fullName>
    </recommendedName>
</protein>
<keyword evidence="1" id="KW-1133">Transmembrane helix</keyword>